<dbReference type="InterPro" id="IPR036365">
    <property type="entry name" value="PGBD-like_sf"/>
</dbReference>
<accession>A0A183U486</accession>
<dbReference type="SUPFAM" id="SSF47090">
    <property type="entry name" value="PGBD-like"/>
    <property type="match status" value="1"/>
</dbReference>
<name>A0A183U486_TOXCA</name>
<feature type="chain" id="PRO_5008154407" evidence="1">
    <location>
        <begin position="28"/>
        <end position="191"/>
    </location>
</feature>
<dbReference type="Proteomes" id="UP000050794">
    <property type="component" value="Unassembled WGS sequence"/>
</dbReference>
<dbReference type="Gene3D" id="1.10.101.10">
    <property type="entry name" value="PGBD-like superfamily/PGBD"/>
    <property type="match status" value="1"/>
</dbReference>
<proteinExistence type="predicted"/>
<protein>
    <submittedName>
        <fullName evidence="3">Secreted protein</fullName>
    </submittedName>
</protein>
<evidence type="ECO:0000313" key="3">
    <source>
        <dbReference type="WBParaSite" id="TCNE_0000330601-mRNA-1"/>
    </source>
</evidence>
<evidence type="ECO:0000313" key="2">
    <source>
        <dbReference type="Proteomes" id="UP000050794"/>
    </source>
</evidence>
<dbReference type="AlphaFoldDB" id="A0A183U486"/>
<reference evidence="3" key="1">
    <citation type="submission" date="2016-06" db="UniProtKB">
        <authorList>
            <consortium name="WormBaseParasite"/>
        </authorList>
    </citation>
    <scope>IDENTIFICATION</scope>
</reference>
<sequence length="191" mass="21384">LNHAKSYRLNLFTLICLAIIRFQQSAGLPTSGLLDDATFHEMLKPRCGSVIVRQRRSKRFGSLLFYFSATSVSNDNSNCCSFIPPQSATVLLRQIFHVQQQSVSNCLYFIPSTTAVPHGTRALVFHRNRNVRRGTPIPPITIALSFAYATPLDDSFTCYSVHSLHPHAHYTGGTESQFVHNESCTFCIWCG</sequence>
<keyword evidence="1" id="KW-0732">Signal</keyword>
<dbReference type="InterPro" id="IPR036366">
    <property type="entry name" value="PGBDSf"/>
</dbReference>
<evidence type="ECO:0000256" key="1">
    <source>
        <dbReference type="SAM" id="SignalP"/>
    </source>
</evidence>
<feature type="signal peptide" evidence="1">
    <location>
        <begin position="1"/>
        <end position="27"/>
    </location>
</feature>
<organism evidence="2 3">
    <name type="scientific">Toxocara canis</name>
    <name type="common">Canine roundworm</name>
    <dbReference type="NCBI Taxonomy" id="6265"/>
    <lineage>
        <taxon>Eukaryota</taxon>
        <taxon>Metazoa</taxon>
        <taxon>Ecdysozoa</taxon>
        <taxon>Nematoda</taxon>
        <taxon>Chromadorea</taxon>
        <taxon>Rhabditida</taxon>
        <taxon>Spirurina</taxon>
        <taxon>Ascaridomorpha</taxon>
        <taxon>Ascaridoidea</taxon>
        <taxon>Toxocaridae</taxon>
        <taxon>Toxocara</taxon>
    </lineage>
</organism>
<dbReference type="WBParaSite" id="TCNE_0000330601-mRNA-1">
    <property type="protein sequence ID" value="TCNE_0000330601-mRNA-1"/>
    <property type="gene ID" value="TCNE_0000330601"/>
</dbReference>
<keyword evidence="2" id="KW-1185">Reference proteome</keyword>